<dbReference type="NCBIfam" id="TIGR00181">
    <property type="entry name" value="pepF"/>
    <property type="match status" value="1"/>
</dbReference>
<evidence type="ECO:0000313" key="10">
    <source>
        <dbReference type="Proteomes" id="UP000569951"/>
    </source>
</evidence>
<dbReference type="Pfam" id="PF01432">
    <property type="entry name" value="Peptidase_M3"/>
    <property type="match status" value="1"/>
</dbReference>
<dbReference type="EC" id="3.4.24.-" evidence="6"/>
<evidence type="ECO:0000259" key="7">
    <source>
        <dbReference type="Pfam" id="PF01432"/>
    </source>
</evidence>
<protein>
    <recommendedName>
        <fullName evidence="6">Oligopeptidase F</fullName>
        <ecNumber evidence="6">3.4.24.-</ecNumber>
    </recommendedName>
</protein>
<dbReference type="InterPro" id="IPR013647">
    <property type="entry name" value="OligopepF_N_dom"/>
</dbReference>
<evidence type="ECO:0000256" key="6">
    <source>
        <dbReference type="RuleBase" id="RU368091"/>
    </source>
</evidence>
<dbReference type="InterPro" id="IPR042088">
    <property type="entry name" value="OligoPept_F_C"/>
</dbReference>
<dbReference type="InterPro" id="IPR001567">
    <property type="entry name" value="Pept_M3A_M3B_dom"/>
</dbReference>
<feature type="domain" description="Peptidase M3A/M3B catalytic" evidence="7">
    <location>
        <begin position="200"/>
        <end position="582"/>
    </location>
</feature>
<dbReference type="AlphaFoldDB" id="A0A841HY71"/>
<dbReference type="EMBL" id="JACHHG010000005">
    <property type="protein sequence ID" value="MBB6098347.1"/>
    <property type="molecule type" value="Genomic_DNA"/>
</dbReference>
<keyword evidence="4 6" id="KW-0862">Zinc</keyword>
<comment type="caution">
    <text evidence="9">The sequence shown here is derived from an EMBL/GenBank/DDBJ whole genome shotgun (WGS) entry which is preliminary data.</text>
</comment>
<reference evidence="9 10" key="1">
    <citation type="submission" date="2020-08" db="EMBL/GenBank/DDBJ databases">
        <title>Genomic Encyclopedia of Type Strains, Phase IV (KMG-IV): sequencing the most valuable type-strain genomes for metagenomic binning, comparative biology and taxonomic classification.</title>
        <authorList>
            <person name="Goeker M."/>
        </authorList>
    </citation>
    <scope>NUCLEOTIDE SEQUENCE [LARGE SCALE GENOMIC DNA]</scope>
    <source>
        <strain evidence="9 10">DSM 21458</strain>
    </source>
</reference>
<comment type="similarity">
    <text evidence="6">Belongs to the peptidase M3B family.</text>
</comment>
<proteinExistence type="inferred from homology"/>
<dbReference type="InterPro" id="IPR004438">
    <property type="entry name" value="Peptidase_M3B"/>
</dbReference>
<dbReference type="Gene3D" id="1.20.140.70">
    <property type="entry name" value="Oligopeptidase f, N-terminal domain"/>
    <property type="match status" value="1"/>
</dbReference>
<feature type="domain" description="Oligopeptidase F N-terminal" evidence="8">
    <location>
        <begin position="115"/>
        <end position="184"/>
    </location>
</feature>
<organism evidence="9 10">
    <name type="scientific">Deinobacterium chartae</name>
    <dbReference type="NCBI Taxonomy" id="521158"/>
    <lineage>
        <taxon>Bacteria</taxon>
        <taxon>Thermotogati</taxon>
        <taxon>Deinococcota</taxon>
        <taxon>Deinococci</taxon>
        <taxon>Deinococcales</taxon>
        <taxon>Deinococcaceae</taxon>
        <taxon>Deinobacterium</taxon>
    </lineage>
</organism>
<comment type="cofactor">
    <cofactor evidence="6">
        <name>Zn(2+)</name>
        <dbReference type="ChEBI" id="CHEBI:29105"/>
    </cofactor>
    <text evidence="6">Binds 1 zinc ion.</text>
</comment>
<name>A0A841HY71_9DEIO</name>
<evidence type="ECO:0000259" key="8">
    <source>
        <dbReference type="Pfam" id="PF08439"/>
    </source>
</evidence>
<dbReference type="SUPFAM" id="SSF55486">
    <property type="entry name" value="Metalloproteases ('zincins'), catalytic domain"/>
    <property type="match status" value="1"/>
</dbReference>
<dbReference type="GO" id="GO:0046872">
    <property type="term" value="F:metal ion binding"/>
    <property type="evidence" value="ECO:0007669"/>
    <property type="project" value="UniProtKB-UniRule"/>
</dbReference>
<evidence type="ECO:0000256" key="2">
    <source>
        <dbReference type="ARBA" id="ARBA00022723"/>
    </source>
</evidence>
<evidence type="ECO:0000256" key="5">
    <source>
        <dbReference type="ARBA" id="ARBA00023049"/>
    </source>
</evidence>
<dbReference type="Proteomes" id="UP000569951">
    <property type="component" value="Unassembled WGS sequence"/>
</dbReference>
<evidence type="ECO:0000256" key="3">
    <source>
        <dbReference type="ARBA" id="ARBA00022801"/>
    </source>
</evidence>
<keyword evidence="10" id="KW-1185">Reference proteome</keyword>
<dbReference type="CDD" id="cd09608">
    <property type="entry name" value="M3B_PepF"/>
    <property type="match status" value="1"/>
</dbReference>
<evidence type="ECO:0000256" key="1">
    <source>
        <dbReference type="ARBA" id="ARBA00022670"/>
    </source>
</evidence>
<evidence type="ECO:0000313" key="9">
    <source>
        <dbReference type="EMBL" id="MBB6098347.1"/>
    </source>
</evidence>
<gene>
    <name evidence="9" type="ORF">HNR42_001772</name>
</gene>
<dbReference type="GO" id="GO:0006508">
    <property type="term" value="P:proteolysis"/>
    <property type="evidence" value="ECO:0007669"/>
    <property type="project" value="UniProtKB-KW"/>
</dbReference>
<keyword evidence="1 6" id="KW-0645">Protease</keyword>
<comment type="function">
    <text evidence="6">Has oligopeptidase activity and degrades a variety of small bioactive peptides.</text>
</comment>
<sequence>MTQTLPSRQEADPRFTWDTAYMFATPQDWEREFEAVSAALPSLSAYQGRLSESADTLLRWFEESTGLLARVSRLGIYASMAQSVDSTDQEATARHSRSVGLSARASAVTAFARPELLALPADTLEAFMEQRPELQTYGHYFDDLARQRPHVRSPEVEELLGQLSDPFRSAAGVHPLLANTELRFRPALEHQVAQGNIDHLLQSEDRELRREAWQSYADGHLELKNTMSALLATGVKQNVFRARARGYASSLEAALSPNNLPVEVFHNLIETYRRHLPTWHRYWQVRARALGLPRLAEYDVKAPLSAHPPVVSYDTAVRYIVDGMAPLGPEYVEPMHAGLTGERWVDIYPNTGKRLGAYSTGNRLTKPYIFMSFHDTLFGMSTLAHEVGHSMHSYLTWKTQPAVYSSYSLFVAEVASNFNQALVRAHLFEREQDPDFQIAVIEEAMSNFHRYFFIMPTLARFELELHERVERGQALSADGMIALMADLLREGYGPDFDFDAERSGITWAQFSNHMYANFYTWQYATGIAAANALSEDILSGQQGAVERYLAFLKAGSSLYPLDALRLAGVDLATPEPVEKAFGVLSKLVDRLEALVGAREQA</sequence>
<accession>A0A841HY71</accession>
<dbReference type="RefSeq" id="WP_183986647.1">
    <property type="nucleotide sequence ID" value="NZ_JACHHG010000005.1"/>
</dbReference>
<dbReference type="GO" id="GO:0004222">
    <property type="term" value="F:metalloendopeptidase activity"/>
    <property type="evidence" value="ECO:0007669"/>
    <property type="project" value="UniProtKB-UniRule"/>
</dbReference>
<keyword evidence="3 6" id="KW-0378">Hydrolase</keyword>
<dbReference type="Pfam" id="PF08439">
    <property type="entry name" value="Peptidase_M3_N"/>
    <property type="match status" value="1"/>
</dbReference>
<dbReference type="Gene3D" id="1.10.1370.20">
    <property type="entry name" value="Oligoendopeptidase f, C-terminal domain"/>
    <property type="match status" value="1"/>
</dbReference>
<keyword evidence="2 6" id="KW-0479">Metal-binding</keyword>
<keyword evidence="5 6" id="KW-0482">Metalloprotease</keyword>
<evidence type="ECO:0000256" key="4">
    <source>
        <dbReference type="ARBA" id="ARBA00022833"/>
    </source>
</evidence>